<dbReference type="Proteomes" id="UP000046392">
    <property type="component" value="Unplaced"/>
</dbReference>
<organism evidence="2 3">
    <name type="scientific">Strongyloides papillosus</name>
    <name type="common">Intestinal threadworm</name>
    <dbReference type="NCBI Taxonomy" id="174720"/>
    <lineage>
        <taxon>Eukaryota</taxon>
        <taxon>Metazoa</taxon>
        <taxon>Ecdysozoa</taxon>
        <taxon>Nematoda</taxon>
        <taxon>Chromadorea</taxon>
        <taxon>Rhabditida</taxon>
        <taxon>Tylenchina</taxon>
        <taxon>Panagrolaimomorpha</taxon>
        <taxon>Strongyloidoidea</taxon>
        <taxon>Strongyloididae</taxon>
        <taxon>Strongyloides</taxon>
    </lineage>
</organism>
<reference evidence="3" key="1">
    <citation type="submission" date="2017-02" db="UniProtKB">
        <authorList>
            <consortium name="WormBaseParasite"/>
        </authorList>
    </citation>
    <scope>IDENTIFICATION</scope>
</reference>
<keyword evidence="2" id="KW-1185">Reference proteome</keyword>
<name>A0A0N5BGH2_STREA</name>
<feature type="transmembrane region" description="Helical" evidence="1">
    <location>
        <begin position="149"/>
        <end position="169"/>
    </location>
</feature>
<keyword evidence="1" id="KW-0472">Membrane</keyword>
<evidence type="ECO:0000313" key="3">
    <source>
        <dbReference type="WBParaSite" id="SPAL_0000507800.1"/>
    </source>
</evidence>
<accession>A0A0N5BGH2</accession>
<dbReference type="WBParaSite" id="SPAL_0000507800.1">
    <property type="protein sequence ID" value="SPAL_0000507800.1"/>
    <property type="gene ID" value="SPAL_0000507800"/>
</dbReference>
<dbReference type="AlphaFoldDB" id="A0A0N5BGH2"/>
<keyword evidence="1" id="KW-1133">Transmembrane helix</keyword>
<feature type="transmembrane region" description="Helical" evidence="1">
    <location>
        <begin position="222"/>
        <end position="242"/>
    </location>
</feature>
<proteinExistence type="predicted"/>
<feature type="transmembrane region" description="Helical" evidence="1">
    <location>
        <begin position="95"/>
        <end position="117"/>
    </location>
</feature>
<protein>
    <submittedName>
        <fullName evidence="3">G_PROTEIN_RECEP_F1_2 domain-containing protein</fullName>
    </submittedName>
</protein>
<evidence type="ECO:0000313" key="2">
    <source>
        <dbReference type="Proteomes" id="UP000046392"/>
    </source>
</evidence>
<evidence type="ECO:0000256" key="1">
    <source>
        <dbReference type="SAM" id="Phobius"/>
    </source>
</evidence>
<feature type="transmembrane region" description="Helical" evidence="1">
    <location>
        <begin position="53"/>
        <end position="74"/>
    </location>
</feature>
<sequence length="272" mass="32257">MLQLLVFSSFYNKKDLFKNTCFLIIYHHGVLLFIQQLCHIITIFDIINVDLLLIIIGSLLNSTYIGSVLFVFLLTLNRFDVFYNIKYFFKGDQRILYLFGIVLFYSWIVALFVFYLIPRFRMTYYTQIYQWQYIHPLRCQLGIELENKTIYFCLGMSFIMQILLIVKIFTLRCQASKKKILVARNLKIFIYAFLSFATTAFLEVICSEVLVESYQYEKRTILCQISFILSSVSNSIFIFCFVKDIRSNMSIFKFCKKSNKIGSIDFNNRTII</sequence>
<feature type="transmembrane region" description="Helical" evidence="1">
    <location>
        <begin position="21"/>
        <end position="47"/>
    </location>
</feature>
<keyword evidence="1" id="KW-0812">Transmembrane</keyword>
<feature type="transmembrane region" description="Helical" evidence="1">
    <location>
        <begin position="189"/>
        <end position="210"/>
    </location>
</feature>